<dbReference type="RefSeq" id="WP_055147342.1">
    <property type="nucleotide sequence ID" value="NZ_JXSZ01000006.1"/>
</dbReference>
<name>A0A0P7C2H2_9BACT</name>
<organism evidence="1 2">
    <name type="scientific">Jiulongibacter sediminis</name>
    <dbReference type="NCBI Taxonomy" id="1605367"/>
    <lineage>
        <taxon>Bacteria</taxon>
        <taxon>Pseudomonadati</taxon>
        <taxon>Bacteroidota</taxon>
        <taxon>Cytophagia</taxon>
        <taxon>Cytophagales</taxon>
        <taxon>Leadbetterellaceae</taxon>
        <taxon>Jiulongibacter</taxon>
    </lineage>
</organism>
<protein>
    <submittedName>
        <fullName evidence="1">Uncharacterized protein</fullName>
    </submittedName>
</protein>
<dbReference type="OrthoDB" id="959784at2"/>
<comment type="caution">
    <text evidence="1">The sequence shown here is derived from an EMBL/GenBank/DDBJ whole genome shotgun (WGS) entry which is preliminary data.</text>
</comment>
<keyword evidence="2" id="KW-1185">Reference proteome</keyword>
<sequence length="104" mass="12027">MTTSEIIKVEINFNEEKLAFRGSSSSISLYTNLSQAFKALEAALLLNQWEVENFNYTAIYRELRLKESYVKVVRLKGTNFFVIKISKVTLNPKLNNFDLMRAPD</sequence>
<dbReference type="AlphaFoldDB" id="A0A0P7C2H2"/>
<dbReference type="Proteomes" id="UP000050454">
    <property type="component" value="Unassembled WGS sequence"/>
</dbReference>
<evidence type="ECO:0000313" key="2">
    <source>
        <dbReference type="Proteomes" id="UP000050454"/>
    </source>
</evidence>
<accession>A0A0P7C2H2</accession>
<gene>
    <name evidence="1" type="ORF">AFM12_09830</name>
</gene>
<proteinExistence type="predicted"/>
<evidence type="ECO:0000313" key="1">
    <source>
        <dbReference type="EMBL" id="KPM48854.1"/>
    </source>
</evidence>
<reference evidence="1 2" key="1">
    <citation type="submission" date="2015-07" db="EMBL/GenBank/DDBJ databases">
        <title>The draft genome sequence of Leadbetterella sp. JN14-9.</title>
        <authorList>
            <person name="Liu Y."/>
            <person name="Du J."/>
            <person name="Shao Z."/>
        </authorList>
    </citation>
    <scope>NUCLEOTIDE SEQUENCE [LARGE SCALE GENOMIC DNA]</scope>
    <source>
        <strain evidence="1 2">JN14-9</strain>
    </source>
</reference>
<dbReference type="EMBL" id="LGTQ01000006">
    <property type="protein sequence ID" value="KPM48854.1"/>
    <property type="molecule type" value="Genomic_DNA"/>
</dbReference>